<reference evidence="1" key="1">
    <citation type="submission" date="2020-05" db="EMBL/GenBank/DDBJ databases">
        <title>Nod-independent and nitrogen-fixing Bradyrhizobium aeschynomene sp. nov. isolated from nodules of Aeschynomene indica.</title>
        <authorList>
            <person name="Zhang Z."/>
        </authorList>
    </citation>
    <scope>NUCLEOTIDE SEQUENCE</scope>
    <source>
        <strain evidence="1">83012</strain>
    </source>
</reference>
<dbReference type="EMBL" id="JABFDN010000007">
    <property type="protein sequence ID" value="NPU67497.1"/>
    <property type="molecule type" value="Genomic_DNA"/>
</dbReference>
<protein>
    <recommendedName>
        <fullName evidence="3">N-acetyltransferase domain-containing protein</fullName>
    </recommendedName>
</protein>
<proteinExistence type="predicted"/>
<dbReference type="Proteomes" id="UP000886476">
    <property type="component" value="Unassembled WGS sequence"/>
</dbReference>
<evidence type="ECO:0000313" key="1">
    <source>
        <dbReference type="EMBL" id="NPU67497.1"/>
    </source>
</evidence>
<organism evidence="1 2">
    <name type="scientific">Bradyrhizobium aeschynomenes</name>
    <dbReference type="NCBI Taxonomy" id="2734909"/>
    <lineage>
        <taxon>Bacteria</taxon>
        <taxon>Pseudomonadati</taxon>
        <taxon>Pseudomonadota</taxon>
        <taxon>Alphaproteobacteria</taxon>
        <taxon>Hyphomicrobiales</taxon>
        <taxon>Nitrobacteraceae</taxon>
        <taxon>Bradyrhizobium</taxon>
    </lineage>
</organism>
<gene>
    <name evidence="1" type="ORF">HL667_21015</name>
</gene>
<keyword evidence="2" id="KW-1185">Reference proteome</keyword>
<comment type="caution">
    <text evidence="1">The sequence shown here is derived from an EMBL/GenBank/DDBJ whole genome shotgun (WGS) entry which is preliminary data.</text>
</comment>
<name>A0ABX2CJQ1_9BRAD</name>
<sequence length="236" mass="26127">MSRNLEGRYSTIASPWDDYTVYSFPDASKIAEPDRLPIMDAMNSIIAVNWKAVEPHWTVAASPFDSKYGLVLVYDPLGLVAFSVYRVMTIAQQPAIYRSGTEVLPAHQGRGLYGFFTSQILKHPGCATRSEGLLYGWRTRNPIVWAANAKICEKVAPSLLGDAADPELQAACVEMCARLYPGKPLEVPRMIMRGAYGHIEHIRQDYHGTASRVETAMSRIIPDSADALFSVGYARV</sequence>
<evidence type="ECO:0008006" key="3">
    <source>
        <dbReference type="Google" id="ProtNLM"/>
    </source>
</evidence>
<accession>A0ABX2CJQ1</accession>
<evidence type="ECO:0000313" key="2">
    <source>
        <dbReference type="Proteomes" id="UP000886476"/>
    </source>
</evidence>
<dbReference type="RefSeq" id="WP_172112584.1">
    <property type="nucleotide sequence ID" value="NZ_JABFDM010000005.1"/>
</dbReference>